<keyword evidence="1" id="KW-0472">Membrane</keyword>
<feature type="transmembrane region" description="Helical" evidence="1">
    <location>
        <begin position="89"/>
        <end position="113"/>
    </location>
</feature>
<name>A0ABV4UMA6_9MICC</name>
<keyword evidence="4" id="KW-1185">Reference proteome</keyword>
<dbReference type="RefSeq" id="WP_373970406.1">
    <property type="nucleotide sequence ID" value="NZ_JBHDLJ010000001.1"/>
</dbReference>
<dbReference type="EMBL" id="JBHDLJ010000001">
    <property type="protein sequence ID" value="MFB0833243.1"/>
    <property type="molecule type" value="Genomic_DNA"/>
</dbReference>
<evidence type="ECO:0000256" key="1">
    <source>
        <dbReference type="SAM" id="Phobius"/>
    </source>
</evidence>
<accession>A0ABV4UMA6</accession>
<keyword evidence="2" id="KW-0732">Signal</keyword>
<feature type="signal peptide" evidence="2">
    <location>
        <begin position="1"/>
        <end position="22"/>
    </location>
</feature>
<dbReference type="Proteomes" id="UP001575652">
    <property type="component" value="Unassembled WGS sequence"/>
</dbReference>
<sequence length="175" mass="16768">MPSLVLGLAAAAIAAAGCVAGAAVNAARFGTDGLPVSLGVTAAVLALAVWKPNHATLVPPLLLMLAAYASVSAVAAWTLPPYVLGLHVVYVLLGVRALAPSAAVVTGGALAALARAALPVQAGAQALAALALGARLLPAGSGPILGTVAGMAAACVLCGAAYAAVRIARRAGNPE</sequence>
<keyword evidence="1" id="KW-1133">Transmembrane helix</keyword>
<keyword evidence="1" id="KW-0812">Transmembrane</keyword>
<evidence type="ECO:0000256" key="2">
    <source>
        <dbReference type="SAM" id="SignalP"/>
    </source>
</evidence>
<evidence type="ECO:0000313" key="3">
    <source>
        <dbReference type="EMBL" id="MFB0833243.1"/>
    </source>
</evidence>
<feature type="transmembrane region" description="Helical" evidence="1">
    <location>
        <begin position="144"/>
        <end position="165"/>
    </location>
</feature>
<feature type="transmembrane region" description="Helical" evidence="1">
    <location>
        <begin position="32"/>
        <end position="50"/>
    </location>
</feature>
<evidence type="ECO:0008006" key="5">
    <source>
        <dbReference type="Google" id="ProtNLM"/>
    </source>
</evidence>
<protein>
    <recommendedName>
        <fullName evidence="5">Integral membrane protein</fullName>
    </recommendedName>
</protein>
<feature type="chain" id="PRO_5046004565" description="Integral membrane protein" evidence="2">
    <location>
        <begin position="23"/>
        <end position="175"/>
    </location>
</feature>
<proteinExistence type="predicted"/>
<gene>
    <name evidence="3" type="ORF">ACETWP_01465</name>
</gene>
<feature type="transmembrane region" description="Helical" evidence="1">
    <location>
        <begin position="57"/>
        <end position="77"/>
    </location>
</feature>
<evidence type="ECO:0000313" key="4">
    <source>
        <dbReference type="Proteomes" id="UP001575652"/>
    </source>
</evidence>
<comment type="caution">
    <text evidence="3">The sequence shown here is derived from an EMBL/GenBank/DDBJ whole genome shotgun (WGS) entry which is preliminary data.</text>
</comment>
<organism evidence="3 4">
    <name type="scientific">Arthrobacter halodurans</name>
    <dbReference type="NCBI Taxonomy" id="516699"/>
    <lineage>
        <taxon>Bacteria</taxon>
        <taxon>Bacillati</taxon>
        <taxon>Actinomycetota</taxon>
        <taxon>Actinomycetes</taxon>
        <taxon>Micrococcales</taxon>
        <taxon>Micrococcaceae</taxon>
        <taxon>Arthrobacter</taxon>
    </lineage>
</organism>
<reference evidence="3 4" key="1">
    <citation type="submission" date="2024-09" db="EMBL/GenBank/DDBJ databases">
        <authorList>
            <person name="Salinas-Garcia M.A."/>
            <person name="Prieme A."/>
        </authorList>
    </citation>
    <scope>NUCLEOTIDE SEQUENCE [LARGE SCALE GENOMIC DNA]</scope>
    <source>
        <strain evidence="3 4">DSM 21081</strain>
    </source>
</reference>